<dbReference type="Proteomes" id="UP000799302">
    <property type="component" value="Unassembled WGS sequence"/>
</dbReference>
<proteinExistence type="predicted"/>
<dbReference type="Pfam" id="PF26639">
    <property type="entry name" value="Het-6_barrel"/>
    <property type="match status" value="1"/>
</dbReference>
<protein>
    <submittedName>
        <fullName evidence="2">HET-domain-containing protein</fullName>
    </submittedName>
</protein>
<dbReference type="OrthoDB" id="2157530at2759"/>
<gene>
    <name evidence="2" type="ORF">BT63DRAFT_78160</name>
</gene>
<keyword evidence="3" id="KW-1185">Reference proteome</keyword>
<dbReference type="PANTHER" id="PTHR24148:SF73">
    <property type="entry name" value="HET DOMAIN PROTEIN (AFU_ORTHOLOGUE AFUA_8G01020)"/>
    <property type="match status" value="1"/>
</dbReference>
<name>A0A6A6U0A2_9PEZI</name>
<feature type="domain" description="Heterokaryon incompatibility" evidence="1">
    <location>
        <begin position="47"/>
        <end position="230"/>
    </location>
</feature>
<evidence type="ECO:0000313" key="2">
    <source>
        <dbReference type="EMBL" id="KAF2664857.1"/>
    </source>
</evidence>
<reference evidence="2" key="1">
    <citation type="journal article" date="2020" name="Stud. Mycol.">
        <title>101 Dothideomycetes genomes: a test case for predicting lifestyles and emergence of pathogens.</title>
        <authorList>
            <person name="Haridas S."/>
            <person name="Albert R."/>
            <person name="Binder M."/>
            <person name="Bloem J."/>
            <person name="Labutti K."/>
            <person name="Salamov A."/>
            <person name="Andreopoulos B."/>
            <person name="Baker S."/>
            <person name="Barry K."/>
            <person name="Bills G."/>
            <person name="Bluhm B."/>
            <person name="Cannon C."/>
            <person name="Castanera R."/>
            <person name="Culley D."/>
            <person name="Daum C."/>
            <person name="Ezra D."/>
            <person name="Gonzalez J."/>
            <person name="Henrissat B."/>
            <person name="Kuo A."/>
            <person name="Liang C."/>
            <person name="Lipzen A."/>
            <person name="Lutzoni F."/>
            <person name="Magnuson J."/>
            <person name="Mondo S."/>
            <person name="Nolan M."/>
            <person name="Ohm R."/>
            <person name="Pangilinan J."/>
            <person name="Park H.-J."/>
            <person name="Ramirez L."/>
            <person name="Alfaro M."/>
            <person name="Sun H."/>
            <person name="Tritt A."/>
            <person name="Yoshinaga Y."/>
            <person name="Zwiers L.-H."/>
            <person name="Turgeon B."/>
            <person name="Goodwin S."/>
            <person name="Spatafora J."/>
            <person name="Crous P."/>
            <person name="Grigoriev I."/>
        </authorList>
    </citation>
    <scope>NUCLEOTIDE SEQUENCE</scope>
    <source>
        <strain evidence="2">CBS 115976</strain>
    </source>
</reference>
<evidence type="ECO:0000259" key="1">
    <source>
        <dbReference type="Pfam" id="PF06985"/>
    </source>
</evidence>
<evidence type="ECO:0000313" key="3">
    <source>
        <dbReference type="Proteomes" id="UP000799302"/>
    </source>
</evidence>
<sequence length="713" mass="80214">MEVRIIYSPLDEENQELRLIRILPSQDPSASLECFLDVISLRDFPIYYALSYVWGDQSRTVQILVNHHPVNITENLAAALTQLRSKGFEGPLWADAISINQNDVKDKSHQLPMMRDIFAGAVTTIIWLGPESDDSSLAFNLFRKFGLAVAEATKVVKEDILALKDHPGEEYTNPTMLPTEFLHAVGNIFDEKAGDIFERRLSHGLQDIDFEAVASLWTRSYWRRIWIMQEYVLSKNILLLCGSKQISSHVFEDALKAIQTPYLYGLSRILPEESFNGIAKSKPPSSVSNLIALRATQSASHSADFGSLWDLVLATREHNASNPLDHIYGILGFLETTFYPISIDYSLSPGALFTQITEQFLKDPSIGLKVVSLLGTGVQPNENILSKPSWVPDYSNPACLLSSGDDFVDCSDWPISSTISINETHLFAKGVICDKVAKILKWNEDPVSTFDEWLLEAINLGAIHPTGLPSLQVFFRTMAVDKSGNGYSINEFRSDMYRWAYYSQAIAFMEVLSWSARRNLGEKLPKTTEIPERTDGWISLLSNYLESGQVENFLSLSEVEVSCQIRGFALWLVTGPLQLKQISLDYILESFTGHQSSASHVSWPDKVDSENYSSTQFWQDYIIRSSVRKDSFFTTPEGYFGLGPQTMQRDDLVCCMPGCPYPVVVRPIKSESQSDQSGRRLEIIGACYIYGMMNGEMSNHPTYGQSTEQLIFR</sequence>
<dbReference type="PANTHER" id="PTHR24148">
    <property type="entry name" value="ANKYRIN REPEAT DOMAIN-CONTAINING PROTEIN 39 HOMOLOG-RELATED"/>
    <property type="match status" value="1"/>
</dbReference>
<dbReference type="Pfam" id="PF06985">
    <property type="entry name" value="HET"/>
    <property type="match status" value="1"/>
</dbReference>
<accession>A0A6A6U0A2</accession>
<dbReference type="EMBL" id="MU004241">
    <property type="protein sequence ID" value="KAF2664857.1"/>
    <property type="molecule type" value="Genomic_DNA"/>
</dbReference>
<dbReference type="InterPro" id="IPR010730">
    <property type="entry name" value="HET"/>
</dbReference>
<organism evidence="2 3">
    <name type="scientific">Microthyrium microscopicum</name>
    <dbReference type="NCBI Taxonomy" id="703497"/>
    <lineage>
        <taxon>Eukaryota</taxon>
        <taxon>Fungi</taxon>
        <taxon>Dikarya</taxon>
        <taxon>Ascomycota</taxon>
        <taxon>Pezizomycotina</taxon>
        <taxon>Dothideomycetes</taxon>
        <taxon>Dothideomycetes incertae sedis</taxon>
        <taxon>Microthyriales</taxon>
        <taxon>Microthyriaceae</taxon>
        <taxon>Microthyrium</taxon>
    </lineage>
</organism>
<dbReference type="InterPro" id="IPR052895">
    <property type="entry name" value="HetReg/Transcr_Mod"/>
</dbReference>
<dbReference type="AlphaFoldDB" id="A0A6A6U0A2"/>